<dbReference type="RefSeq" id="WP_379788739.1">
    <property type="nucleotide sequence ID" value="NZ_JBHSHL010000038.1"/>
</dbReference>
<proteinExistence type="predicted"/>
<dbReference type="EMBL" id="JBHSHL010000038">
    <property type="protein sequence ID" value="MFC4805196.1"/>
    <property type="molecule type" value="Genomic_DNA"/>
</dbReference>
<keyword evidence="3 6" id="KW-0812">Transmembrane</keyword>
<gene>
    <name evidence="8" type="ORF">ACFO4R_08885</name>
</gene>
<protein>
    <submittedName>
        <fullName evidence="8">YitT family protein</fullName>
    </submittedName>
</protein>
<feature type="transmembrane region" description="Helical" evidence="6">
    <location>
        <begin position="53"/>
        <end position="71"/>
    </location>
</feature>
<keyword evidence="9" id="KW-1185">Reference proteome</keyword>
<dbReference type="Proteomes" id="UP001595916">
    <property type="component" value="Unassembled WGS sequence"/>
</dbReference>
<dbReference type="InterPro" id="IPR003740">
    <property type="entry name" value="YitT"/>
</dbReference>
<dbReference type="InterPro" id="IPR051461">
    <property type="entry name" value="UPF0750_membrane"/>
</dbReference>
<accession>A0ABV9QP38</accession>
<dbReference type="PIRSF" id="PIRSF006483">
    <property type="entry name" value="Membrane_protein_YitT"/>
    <property type="match status" value="1"/>
</dbReference>
<sequence>MNFDVKKFVLINLELAIIAFGLYFFLIPANLAVGGVSGLAIIVNHLVPNFPTGIFMLVINAILFVMAFVFLGKEFGGYTLYASFALSGMITVLEILFPGSPMLTDDILINLLYGILITGAGYALIFNQNASTGGTDIIAKIISKFTHMDLGKSMFIADFAVTAMAILVFGPKLGLYALLGILLNSAIIDKAIAGFNTRINLKIISVHHQKINDFIIGDLERGTTIFTAKGGYSKDERPVINTIVSRKEYIRIKNFVKEVDPEAFVSMNFVNEVFGEGFTFER</sequence>
<dbReference type="PANTHER" id="PTHR33545:SF9">
    <property type="entry name" value="UPF0750 MEMBRANE PROTEIN YITE"/>
    <property type="match status" value="1"/>
</dbReference>
<feature type="domain" description="DUF2179" evidence="7">
    <location>
        <begin position="221"/>
        <end position="275"/>
    </location>
</feature>
<evidence type="ECO:0000313" key="9">
    <source>
        <dbReference type="Proteomes" id="UP001595916"/>
    </source>
</evidence>
<comment type="caution">
    <text evidence="8">The sequence shown here is derived from an EMBL/GenBank/DDBJ whole genome shotgun (WGS) entry which is preliminary data.</text>
</comment>
<reference evidence="9" key="1">
    <citation type="journal article" date="2019" name="Int. J. Syst. Evol. Microbiol.">
        <title>The Global Catalogue of Microorganisms (GCM) 10K type strain sequencing project: providing services to taxonomists for standard genome sequencing and annotation.</title>
        <authorList>
            <consortium name="The Broad Institute Genomics Platform"/>
            <consortium name="The Broad Institute Genome Sequencing Center for Infectious Disease"/>
            <person name="Wu L."/>
            <person name="Ma J."/>
        </authorList>
    </citation>
    <scope>NUCLEOTIDE SEQUENCE [LARGE SCALE GENOMIC DNA]</scope>
    <source>
        <strain evidence="9">CCUG 46385</strain>
    </source>
</reference>
<dbReference type="Gene3D" id="3.30.70.120">
    <property type="match status" value="1"/>
</dbReference>
<comment type="subcellular location">
    <subcellularLocation>
        <location evidence="1">Cell membrane</location>
        <topology evidence="1">Multi-pass membrane protein</topology>
    </subcellularLocation>
</comment>
<name>A0ABV9QP38_9FIRM</name>
<evidence type="ECO:0000256" key="3">
    <source>
        <dbReference type="ARBA" id="ARBA00022692"/>
    </source>
</evidence>
<evidence type="ECO:0000256" key="2">
    <source>
        <dbReference type="ARBA" id="ARBA00022475"/>
    </source>
</evidence>
<evidence type="ECO:0000256" key="6">
    <source>
        <dbReference type="SAM" id="Phobius"/>
    </source>
</evidence>
<evidence type="ECO:0000256" key="5">
    <source>
        <dbReference type="ARBA" id="ARBA00023136"/>
    </source>
</evidence>
<organism evidence="8 9">
    <name type="scientific">Filifactor villosus</name>
    <dbReference type="NCBI Taxonomy" id="29374"/>
    <lineage>
        <taxon>Bacteria</taxon>
        <taxon>Bacillati</taxon>
        <taxon>Bacillota</taxon>
        <taxon>Clostridia</taxon>
        <taxon>Peptostreptococcales</taxon>
        <taxon>Filifactoraceae</taxon>
        <taxon>Filifactor</taxon>
    </lineage>
</organism>
<dbReference type="PANTHER" id="PTHR33545">
    <property type="entry name" value="UPF0750 MEMBRANE PROTEIN YITT-RELATED"/>
    <property type="match status" value="1"/>
</dbReference>
<dbReference type="Pfam" id="PF02588">
    <property type="entry name" value="YitT_membrane"/>
    <property type="match status" value="1"/>
</dbReference>
<dbReference type="InterPro" id="IPR019264">
    <property type="entry name" value="DUF2179"/>
</dbReference>
<keyword evidence="2" id="KW-1003">Cell membrane</keyword>
<evidence type="ECO:0000256" key="4">
    <source>
        <dbReference type="ARBA" id="ARBA00022989"/>
    </source>
</evidence>
<feature type="transmembrane region" description="Helical" evidence="6">
    <location>
        <begin position="78"/>
        <end position="97"/>
    </location>
</feature>
<dbReference type="InterPro" id="IPR015867">
    <property type="entry name" value="N-reg_PII/ATP_PRibTrfase_C"/>
</dbReference>
<dbReference type="Pfam" id="PF10035">
    <property type="entry name" value="DUF2179"/>
    <property type="match status" value="1"/>
</dbReference>
<keyword evidence="4 6" id="KW-1133">Transmembrane helix</keyword>
<keyword evidence="5 6" id="KW-0472">Membrane</keyword>
<evidence type="ECO:0000256" key="1">
    <source>
        <dbReference type="ARBA" id="ARBA00004651"/>
    </source>
</evidence>
<dbReference type="CDD" id="cd16380">
    <property type="entry name" value="YitT_C"/>
    <property type="match status" value="1"/>
</dbReference>
<feature type="transmembrane region" description="Helical" evidence="6">
    <location>
        <begin position="12"/>
        <end position="33"/>
    </location>
</feature>
<evidence type="ECO:0000259" key="7">
    <source>
        <dbReference type="Pfam" id="PF10035"/>
    </source>
</evidence>
<evidence type="ECO:0000313" key="8">
    <source>
        <dbReference type="EMBL" id="MFC4805196.1"/>
    </source>
</evidence>
<feature type="transmembrane region" description="Helical" evidence="6">
    <location>
        <begin position="109"/>
        <end position="129"/>
    </location>
</feature>